<dbReference type="Proteomes" id="UP000239366">
    <property type="component" value="Unassembled WGS sequence"/>
</dbReference>
<dbReference type="Gene3D" id="3.30.1330.90">
    <property type="entry name" value="D-3-phosphoglycerate dehydrogenase, domain 3"/>
    <property type="match status" value="1"/>
</dbReference>
<evidence type="ECO:0000256" key="7">
    <source>
        <dbReference type="ARBA" id="ARBA00023004"/>
    </source>
</evidence>
<evidence type="ECO:0000256" key="2">
    <source>
        <dbReference type="ARBA" id="ARBA00004742"/>
    </source>
</evidence>
<dbReference type="InterPro" id="IPR005131">
    <property type="entry name" value="Ser_deHydtase_bsu"/>
</dbReference>
<accession>A0A2S7T5V7</accession>
<name>A0A2S7T5V7_9FLAO</name>
<feature type="domain" description="Serine dehydratase beta chain" evidence="13">
    <location>
        <begin position="5"/>
        <end position="156"/>
    </location>
</feature>
<dbReference type="InterPro" id="IPR029009">
    <property type="entry name" value="ASB_dom_sf"/>
</dbReference>
<feature type="domain" description="Serine dehydratase-like alpha subunit" evidence="12">
    <location>
        <begin position="186"/>
        <end position="465"/>
    </location>
</feature>
<evidence type="ECO:0000313" key="14">
    <source>
        <dbReference type="EMBL" id="PQJ14907.1"/>
    </source>
</evidence>
<dbReference type="GO" id="GO:0051539">
    <property type="term" value="F:4 iron, 4 sulfur cluster binding"/>
    <property type="evidence" value="ECO:0007669"/>
    <property type="project" value="UniProtKB-UniRule"/>
</dbReference>
<dbReference type="Pfam" id="PF03315">
    <property type="entry name" value="SDH_beta"/>
    <property type="match status" value="1"/>
</dbReference>
<protein>
    <recommendedName>
        <fullName evidence="11">L-serine dehydratase</fullName>
        <ecNumber evidence="11">4.3.1.17</ecNumber>
    </recommendedName>
</protein>
<dbReference type="OrthoDB" id="9805537at2"/>
<keyword evidence="5 11" id="KW-0004">4Fe-4S</keyword>
<evidence type="ECO:0000256" key="6">
    <source>
        <dbReference type="ARBA" id="ARBA00022723"/>
    </source>
</evidence>
<dbReference type="PANTHER" id="PTHR30182">
    <property type="entry name" value="L-SERINE DEHYDRATASE"/>
    <property type="match status" value="1"/>
</dbReference>
<dbReference type="FunFam" id="3.30.1330.90:FF:000001">
    <property type="entry name" value="L-serine ammonia-lyase 1"/>
    <property type="match status" value="1"/>
</dbReference>
<keyword evidence="7 11" id="KW-0408">Iron</keyword>
<evidence type="ECO:0000256" key="1">
    <source>
        <dbReference type="ARBA" id="ARBA00001966"/>
    </source>
</evidence>
<dbReference type="PANTHER" id="PTHR30182:SF1">
    <property type="entry name" value="L-SERINE DEHYDRATASE 1"/>
    <property type="match status" value="1"/>
</dbReference>
<evidence type="ECO:0000256" key="10">
    <source>
        <dbReference type="ARBA" id="ARBA00049406"/>
    </source>
</evidence>
<evidence type="ECO:0000256" key="5">
    <source>
        <dbReference type="ARBA" id="ARBA00022485"/>
    </source>
</evidence>
<evidence type="ECO:0000259" key="12">
    <source>
        <dbReference type="Pfam" id="PF03313"/>
    </source>
</evidence>
<evidence type="ECO:0000256" key="11">
    <source>
        <dbReference type="RuleBase" id="RU366059"/>
    </source>
</evidence>
<comment type="pathway">
    <text evidence="2">Carbohydrate biosynthesis; gluconeogenesis.</text>
</comment>
<dbReference type="GO" id="GO:0006094">
    <property type="term" value="P:gluconeogenesis"/>
    <property type="evidence" value="ECO:0007669"/>
    <property type="project" value="UniProtKB-KW"/>
</dbReference>
<dbReference type="NCBIfam" id="TIGR00720">
    <property type="entry name" value="sda_mono"/>
    <property type="match status" value="1"/>
</dbReference>
<evidence type="ECO:0000256" key="9">
    <source>
        <dbReference type="ARBA" id="ARBA00023239"/>
    </source>
</evidence>
<dbReference type="InterPro" id="IPR004644">
    <property type="entry name" value="Fe-S_L-Ser_mono"/>
</dbReference>
<dbReference type="RefSeq" id="WP_105000548.1">
    <property type="nucleotide sequence ID" value="NZ_MQVX01000001.1"/>
</dbReference>
<dbReference type="SUPFAM" id="SSF143548">
    <property type="entry name" value="Serine metabolism enzymes domain"/>
    <property type="match status" value="1"/>
</dbReference>
<gene>
    <name evidence="14" type="ORF">BST99_03400</name>
</gene>
<evidence type="ECO:0000313" key="15">
    <source>
        <dbReference type="Proteomes" id="UP000239366"/>
    </source>
</evidence>
<dbReference type="AlphaFoldDB" id="A0A2S7T5V7"/>
<evidence type="ECO:0000256" key="4">
    <source>
        <dbReference type="ARBA" id="ARBA00022432"/>
    </source>
</evidence>
<keyword evidence="9 11" id="KW-0456">Lyase</keyword>
<comment type="cofactor">
    <cofactor evidence="1 11">
        <name>[4Fe-4S] cluster</name>
        <dbReference type="ChEBI" id="CHEBI:49883"/>
    </cofactor>
</comment>
<keyword evidence="15" id="KW-1185">Reference proteome</keyword>
<reference evidence="15" key="1">
    <citation type="submission" date="2016-11" db="EMBL/GenBank/DDBJ databases">
        <title>Trade-off between light-utilization and light-protection in marine flavobacteria.</title>
        <authorList>
            <person name="Kumagai Y."/>
            <person name="Yoshizawa S."/>
            <person name="Kogure K."/>
        </authorList>
    </citation>
    <scope>NUCLEOTIDE SEQUENCE [LARGE SCALE GENOMIC DNA]</scope>
    <source>
        <strain evidence="15">SG-18</strain>
    </source>
</reference>
<organism evidence="14 15">
    <name type="scientific">Aureicoccus marinus</name>
    <dbReference type="NCBI Taxonomy" id="754435"/>
    <lineage>
        <taxon>Bacteria</taxon>
        <taxon>Pseudomonadati</taxon>
        <taxon>Bacteroidota</taxon>
        <taxon>Flavobacteriia</taxon>
        <taxon>Flavobacteriales</taxon>
        <taxon>Flavobacteriaceae</taxon>
        <taxon>Aureicoccus</taxon>
    </lineage>
</organism>
<sequence length="473" mass="51859">MECISVFDMLKIGVGPSSSHTLGPWRAAESFLNELRSKQAISSLQSIQIDLYGSLCLTGKGHATDIAVVMGLAGEDPEQCQTQAIHQRIDRVKREKVLSLGGQTELPFSWDDDILFIRDFLPYHANGLRFRARLQSGEEIAETYYSIGGGFVVQEENKSTENEELKNTFPFPILKADEALAYCEREKKSLAELVWENELTLRSAEEIDAGLQRIWDCMLACVYEGCHTKGTLPGGLFVKRRAFDMHRNLMEEEPYQDPESWIAAIRKTRVRFRQILKWVSCFALSVNEVNASLGRVVTAPTNGSAGVIPAVLMYYLVIENHKANFEHIKTFLLVAGEIGSIFKKGATISAAMGGCQAEIGVSSAMAAAGLTQLLGGTPEQVMVAAEIAMEHHLGLTCDPIGGLVQIPCIERNSMGAIKAINAAELALETDPTSTKVPLDKVVNTMWETAKDMNSKYKETSEGGLAVGVFLSDC</sequence>
<proteinExistence type="inferred from homology"/>
<dbReference type="GO" id="GO:0046872">
    <property type="term" value="F:metal ion binding"/>
    <property type="evidence" value="ECO:0007669"/>
    <property type="project" value="UniProtKB-KW"/>
</dbReference>
<evidence type="ECO:0000259" key="13">
    <source>
        <dbReference type="Pfam" id="PF03315"/>
    </source>
</evidence>
<keyword evidence="6 11" id="KW-0479">Metal-binding</keyword>
<dbReference type="Pfam" id="PF03313">
    <property type="entry name" value="SDH_alpha"/>
    <property type="match status" value="1"/>
</dbReference>
<comment type="similarity">
    <text evidence="3 11">Belongs to the iron-sulfur dependent L-serine dehydratase family.</text>
</comment>
<dbReference type="InterPro" id="IPR005130">
    <property type="entry name" value="Ser_deHydtase-like_asu"/>
</dbReference>
<evidence type="ECO:0000256" key="3">
    <source>
        <dbReference type="ARBA" id="ARBA00008636"/>
    </source>
</evidence>
<comment type="caution">
    <text evidence="14">The sequence shown here is derived from an EMBL/GenBank/DDBJ whole genome shotgun (WGS) entry which is preliminary data.</text>
</comment>
<evidence type="ECO:0000256" key="8">
    <source>
        <dbReference type="ARBA" id="ARBA00023014"/>
    </source>
</evidence>
<dbReference type="InterPro" id="IPR051318">
    <property type="entry name" value="Fe-S_L-Ser"/>
</dbReference>
<keyword evidence="8 11" id="KW-0411">Iron-sulfur</keyword>
<dbReference type="GO" id="GO:0003941">
    <property type="term" value="F:L-serine ammonia-lyase activity"/>
    <property type="evidence" value="ECO:0007669"/>
    <property type="project" value="UniProtKB-UniRule"/>
</dbReference>
<comment type="catalytic activity">
    <reaction evidence="10 11">
        <text>L-serine = pyruvate + NH4(+)</text>
        <dbReference type="Rhea" id="RHEA:19169"/>
        <dbReference type="ChEBI" id="CHEBI:15361"/>
        <dbReference type="ChEBI" id="CHEBI:28938"/>
        <dbReference type="ChEBI" id="CHEBI:33384"/>
        <dbReference type="EC" id="4.3.1.17"/>
    </reaction>
</comment>
<dbReference type="EMBL" id="MQVX01000001">
    <property type="protein sequence ID" value="PQJ14907.1"/>
    <property type="molecule type" value="Genomic_DNA"/>
</dbReference>
<dbReference type="EC" id="4.3.1.17" evidence="11"/>
<keyword evidence="4 11" id="KW-0312">Gluconeogenesis</keyword>